<evidence type="ECO:0000256" key="1">
    <source>
        <dbReference type="SAM" id="MobiDB-lite"/>
    </source>
</evidence>
<dbReference type="EMBL" id="BLLK01000069">
    <property type="protein sequence ID" value="GFH59677.1"/>
    <property type="molecule type" value="Genomic_DNA"/>
</dbReference>
<reference evidence="4 5" key="1">
    <citation type="journal article" date="2021" name="Sci. Rep.">
        <title>The genome of the diatom Chaetoceros tenuissimus carries an ancient integrated fragment of an extant virus.</title>
        <authorList>
            <person name="Hongo Y."/>
            <person name="Kimura K."/>
            <person name="Takaki Y."/>
            <person name="Yoshida Y."/>
            <person name="Baba S."/>
            <person name="Kobayashi G."/>
            <person name="Nagasaki K."/>
            <person name="Hano T."/>
            <person name="Tomaru Y."/>
        </authorList>
    </citation>
    <scope>NUCLEOTIDE SEQUENCE [LARGE SCALE GENOMIC DNA]</scope>
    <source>
        <strain evidence="4 5">NIES-3715</strain>
    </source>
</reference>
<dbReference type="Proteomes" id="UP001054902">
    <property type="component" value="Unassembled WGS sequence"/>
</dbReference>
<keyword evidence="2" id="KW-0732">Signal</keyword>
<dbReference type="Pfam" id="PF05548">
    <property type="entry name" value="Peptidase_M11"/>
    <property type="match status" value="1"/>
</dbReference>
<feature type="chain" id="PRO_5042295009" description="Peptidase M11 gametolysin domain-containing protein" evidence="2">
    <location>
        <begin position="21"/>
        <end position="627"/>
    </location>
</feature>
<sequence>MKLTSTGILLLLLLLCNVSCISLADISVEANPLNIKEHEDISGRRLQTADCILLLKITTNIDHTESEEVDCYDPTTDTISKITTLYGDEIIQKQLVLKMNHGILMSAKSTMKPEAGAYFADGNLYMPLVSEPLFGELDRREQVPLEGRRLTTHVTGTKKMVAVRVIATDASTSFSEQEISDKWFGTYGDQFNFKSQIQKCSYGKVQPTAFNGNGVSNGVITVNISRNIINQDRKVIEEAVKNAIPAFIRDTNNVDHYMICMPSGTVSSSGGDWIGYAYVNYNRSVFNDRWCTYPSIQMHEIGHNFGLAHSGENSSYDDQSAMMGYSMTGLQLGWYTEYEVDVSGGWKGRIYGVATKGLATKGRDVLLARIPGSFDFYVSFNAKSGINSGTLEGANQVLVHVRNKGFTYGESTLVAKLSTGQTYKDSNLPITVNRISGEFYAEVTIGTLTDSPTRSPIGSPTRSPVIVRTNSPTKSPVMAPTTVLNDTTCQDTIWKFLLRVKPDGKKLFRKCGWVTSKPGKEQARCKRSRVQSFCPKACSPYTNGGSEIYCSQDAKGKFALDDNIATLVRCDADKAKSRCSENQVNAVCRATCPSLSSTQSESDPGVTSHSYTTSGNIHWTIFGPWND</sequence>
<comment type="caution">
    <text evidence="4">The sequence shown here is derived from an EMBL/GenBank/DDBJ whole genome shotgun (WGS) entry which is preliminary data.</text>
</comment>
<protein>
    <recommendedName>
        <fullName evidence="3">Peptidase M11 gametolysin domain-containing protein</fullName>
    </recommendedName>
</protein>
<accession>A0AAD3D929</accession>
<evidence type="ECO:0000256" key="2">
    <source>
        <dbReference type="SAM" id="SignalP"/>
    </source>
</evidence>
<feature type="signal peptide" evidence="2">
    <location>
        <begin position="1"/>
        <end position="20"/>
    </location>
</feature>
<dbReference type="Gene3D" id="3.40.390.10">
    <property type="entry name" value="Collagenase (Catalytic Domain)"/>
    <property type="match status" value="1"/>
</dbReference>
<evidence type="ECO:0000313" key="4">
    <source>
        <dbReference type="EMBL" id="GFH59677.1"/>
    </source>
</evidence>
<evidence type="ECO:0000259" key="3">
    <source>
        <dbReference type="Pfam" id="PF05548"/>
    </source>
</evidence>
<feature type="region of interest" description="Disordered" evidence="1">
    <location>
        <begin position="451"/>
        <end position="474"/>
    </location>
</feature>
<dbReference type="InterPro" id="IPR008752">
    <property type="entry name" value="Peptidase_M11"/>
</dbReference>
<dbReference type="GO" id="GO:0008237">
    <property type="term" value="F:metallopeptidase activity"/>
    <property type="evidence" value="ECO:0007669"/>
    <property type="project" value="InterPro"/>
</dbReference>
<evidence type="ECO:0000313" key="5">
    <source>
        <dbReference type="Proteomes" id="UP001054902"/>
    </source>
</evidence>
<dbReference type="InterPro" id="IPR024079">
    <property type="entry name" value="MetalloPept_cat_dom_sf"/>
</dbReference>
<dbReference type="SUPFAM" id="SSF55486">
    <property type="entry name" value="Metalloproteases ('zincins'), catalytic domain"/>
    <property type="match status" value="1"/>
</dbReference>
<gene>
    <name evidence="4" type="ORF">CTEN210_16153</name>
</gene>
<feature type="domain" description="Peptidase M11 gametolysin" evidence="3">
    <location>
        <begin position="172"/>
        <end position="325"/>
    </location>
</feature>
<name>A0AAD3D929_9STRA</name>
<organism evidence="4 5">
    <name type="scientific">Chaetoceros tenuissimus</name>
    <dbReference type="NCBI Taxonomy" id="426638"/>
    <lineage>
        <taxon>Eukaryota</taxon>
        <taxon>Sar</taxon>
        <taxon>Stramenopiles</taxon>
        <taxon>Ochrophyta</taxon>
        <taxon>Bacillariophyta</taxon>
        <taxon>Coscinodiscophyceae</taxon>
        <taxon>Chaetocerotophycidae</taxon>
        <taxon>Chaetocerotales</taxon>
        <taxon>Chaetocerotaceae</taxon>
        <taxon>Chaetoceros</taxon>
    </lineage>
</organism>
<keyword evidence="5" id="KW-1185">Reference proteome</keyword>
<dbReference type="AlphaFoldDB" id="A0AAD3D929"/>
<proteinExistence type="predicted"/>